<dbReference type="eggNOG" id="COG2082">
    <property type="taxonomic scope" value="Bacteria"/>
</dbReference>
<evidence type="ECO:0000313" key="7">
    <source>
        <dbReference type="Proteomes" id="UP000028922"/>
    </source>
</evidence>
<comment type="pathway">
    <text evidence="1">Cofactor biosynthesis; adenosylcobalamin biosynthesis.</text>
</comment>
<dbReference type="PANTHER" id="PTHR43588:SF1">
    <property type="entry name" value="COBALT-PRECORRIN-8 METHYLMUTASE"/>
    <property type="match status" value="1"/>
</dbReference>
<protein>
    <submittedName>
        <fullName evidence="6">Precorrin-8X methylmutase</fullName>
        <ecNumber evidence="6">5.4.99.61</ecNumber>
    </submittedName>
</protein>
<dbReference type="PANTHER" id="PTHR43588">
    <property type="entry name" value="COBALT-PRECORRIN-8 METHYLMUTASE"/>
    <property type="match status" value="1"/>
</dbReference>
<keyword evidence="4 6" id="KW-0413">Isomerase</keyword>
<evidence type="ECO:0000256" key="4">
    <source>
        <dbReference type="ARBA" id="ARBA00023235"/>
    </source>
</evidence>
<keyword evidence="3" id="KW-0169">Cobalamin biosynthesis</keyword>
<dbReference type="STRING" id="1527444.ucyna2_01028"/>
<feature type="domain" description="Cobalamin biosynthesis precorrin-8X methylmutase CobH/CbiC" evidence="5">
    <location>
        <begin position="11"/>
        <end position="200"/>
    </location>
</feature>
<dbReference type="GO" id="GO:0016993">
    <property type="term" value="F:precorrin-8X methylmutase activity"/>
    <property type="evidence" value="ECO:0007669"/>
    <property type="project" value="UniProtKB-EC"/>
</dbReference>
<dbReference type="Proteomes" id="UP000028922">
    <property type="component" value="Unassembled WGS sequence"/>
</dbReference>
<evidence type="ECO:0000259" key="5">
    <source>
        <dbReference type="Pfam" id="PF02570"/>
    </source>
</evidence>
<dbReference type="SUPFAM" id="SSF63965">
    <property type="entry name" value="Precorrin-8X methylmutase CbiC/CobH"/>
    <property type="match status" value="1"/>
</dbReference>
<dbReference type="Pfam" id="PF02570">
    <property type="entry name" value="CbiC"/>
    <property type="match status" value="1"/>
</dbReference>
<dbReference type="UniPathway" id="UPA00148"/>
<evidence type="ECO:0000256" key="2">
    <source>
        <dbReference type="ARBA" id="ARBA00009774"/>
    </source>
</evidence>
<sequence length="208" mass="22613">MKKDLLWSHPITNKSFAIIDQEIGQHKFEPFEYKVARRVIHSTADFDLINSLVFSPGAIINGINAIKKQTTIVTDVTMVRQGVFGLVSKTFKNLVVTSVNQASNPNPGKTLTETGLLKCCSQYPTGIYVIGNAPTALLTLCQQIILNKIQPSLIIAAPVGFVSVLEAKQALKRVNIPKIFIKGRKGGSPIAASILNALVVLAYENEIV</sequence>
<organism evidence="6 7">
    <name type="scientific">Candidatus Atelocyanobacterium thalassa isolate SIO64986</name>
    <dbReference type="NCBI Taxonomy" id="1527444"/>
    <lineage>
        <taxon>Bacteria</taxon>
        <taxon>Bacillati</taxon>
        <taxon>Cyanobacteriota</taxon>
        <taxon>Cyanophyceae</taxon>
        <taxon>Oscillatoriophycideae</taxon>
        <taxon>Chroococcales</taxon>
        <taxon>Aphanothecaceae</taxon>
        <taxon>Candidatus Atelocyanobacterium</taxon>
        <taxon>Candidatus Atelocyanobacterium thalassae</taxon>
    </lineage>
</organism>
<dbReference type="EC" id="5.4.99.61" evidence="6"/>
<reference evidence="6 7" key="1">
    <citation type="submission" date="2014-08" db="EMBL/GenBank/DDBJ databases">
        <title>Comparative genomics reveals surprising divergence of two closely related strains of uncultivated UCYN-A cyanobacteria.</title>
        <authorList>
            <person name="Bombar D."/>
            <person name="Heller P."/>
            <person name="Sanchez-Baracaldo P."/>
            <person name="Carter B.J."/>
            <person name="Zert J.P."/>
        </authorList>
    </citation>
    <scope>NUCLEOTIDE SEQUENCE [LARGE SCALE GENOMIC DNA]</scope>
</reference>
<dbReference type="GO" id="GO:0009236">
    <property type="term" value="P:cobalamin biosynthetic process"/>
    <property type="evidence" value="ECO:0007669"/>
    <property type="project" value="UniProtKB-UniPathway"/>
</dbReference>
<dbReference type="PATRIC" id="fig|1527444.3.peg.980"/>
<dbReference type="EMBL" id="JPSP01000013">
    <property type="protein sequence ID" value="KFF41121.1"/>
    <property type="molecule type" value="Genomic_DNA"/>
</dbReference>
<dbReference type="InterPro" id="IPR036588">
    <property type="entry name" value="CobH/CbiC_sf"/>
</dbReference>
<dbReference type="AlphaFoldDB" id="A0A086CG07"/>
<comment type="similarity">
    <text evidence="2">Belongs to the CobH/CbiC family.</text>
</comment>
<gene>
    <name evidence="6" type="ORF">ucyna2_01028</name>
</gene>
<evidence type="ECO:0000256" key="1">
    <source>
        <dbReference type="ARBA" id="ARBA00004953"/>
    </source>
</evidence>
<comment type="caution">
    <text evidence="6">The sequence shown here is derived from an EMBL/GenBank/DDBJ whole genome shotgun (WGS) entry which is preliminary data.</text>
</comment>
<proteinExistence type="inferred from homology"/>
<name>A0A086CG07_9CHRO</name>
<dbReference type="Gene3D" id="3.40.50.10230">
    <property type="entry name" value="Cobalamin biosynthesis CobH/CbiC, precorrin-8X methylmutase"/>
    <property type="match status" value="1"/>
</dbReference>
<evidence type="ECO:0000256" key="3">
    <source>
        <dbReference type="ARBA" id="ARBA00022573"/>
    </source>
</evidence>
<dbReference type="NCBIfam" id="NF004620">
    <property type="entry name" value="PRK05954.1"/>
    <property type="match status" value="1"/>
</dbReference>
<evidence type="ECO:0000313" key="6">
    <source>
        <dbReference type="EMBL" id="KFF41121.1"/>
    </source>
</evidence>
<dbReference type="InterPro" id="IPR003722">
    <property type="entry name" value="Cbl_synth_CobH/CbiC"/>
</dbReference>
<accession>A0A086CG07</accession>